<dbReference type="PROSITE" id="PS51257">
    <property type="entry name" value="PROKAR_LIPOPROTEIN"/>
    <property type="match status" value="1"/>
</dbReference>
<comment type="caution">
    <text evidence="3">The sequence shown here is derived from an EMBL/GenBank/DDBJ whole genome shotgun (WGS) entry which is preliminary data.</text>
</comment>
<proteinExistence type="predicted"/>
<protein>
    <recommendedName>
        <fullName evidence="2">LppM domain-containing protein</fullName>
    </recommendedName>
</protein>
<feature type="transmembrane region" description="Helical" evidence="1">
    <location>
        <begin position="196"/>
        <end position="221"/>
    </location>
</feature>
<reference evidence="3 4" key="1">
    <citation type="submission" date="2022-06" db="EMBL/GenBank/DDBJ databases">
        <title>Genomic Encyclopedia of Archaeal and Bacterial Type Strains, Phase II (KMG-II): from individual species to whole genera.</title>
        <authorList>
            <person name="Goeker M."/>
        </authorList>
    </citation>
    <scope>NUCLEOTIDE SEQUENCE [LARGE SCALE GENOMIC DNA]</scope>
    <source>
        <strain evidence="3 4">DSM 40477</strain>
    </source>
</reference>
<evidence type="ECO:0000256" key="1">
    <source>
        <dbReference type="SAM" id="Phobius"/>
    </source>
</evidence>
<dbReference type="Proteomes" id="UP001205311">
    <property type="component" value="Unassembled WGS sequence"/>
</dbReference>
<evidence type="ECO:0000313" key="3">
    <source>
        <dbReference type="EMBL" id="MCP2256741.1"/>
    </source>
</evidence>
<gene>
    <name evidence="3" type="ORF">LX15_000424</name>
</gene>
<evidence type="ECO:0000259" key="2">
    <source>
        <dbReference type="Pfam" id="PF21946"/>
    </source>
</evidence>
<name>A0ABT1HMK0_STRSD</name>
<sequence length="232" mass="24916">MRPGVEQPLVRRRARPAVTALPLLVLVMAVLLGGCVRVKAAMAVTEEDRVSGELVVAALPTREGDAGPQLPVPDSLVGRVRTQPYTSDGYTGTQLFFTELGFEELRVLTSLTAATNSRYQFSLRRTGETVTLNGTVDLTQVPPDRTDVQVRITFPGQVLTTNGDEVSGTVSWLPKAGQVNELAATARYVGAASGSWHGWALLVAVTCVVVALFVIGLAFLVHRRHLRREAAG</sequence>
<keyword evidence="1" id="KW-0812">Transmembrane</keyword>
<dbReference type="EMBL" id="JAMTCP010000002">
    <property type="protein sequence ID" value="MCP2256741.1"/>
    <property type="molecule type" value="Genomic_DNA"/>
</dbReference>
<dbReference type="RefSeq" id="WP_253667726.1">
    <property type="nucleotide sequence ID" value="NZ_JAMTCP010000002.1"/>
</dbReference>
<evidence type="ECO:0000313" key="4">
    <source>
        <dbReference type="Proteomes" id="UP001205311"/>
    </source>
</evidence>
<dbReference type="Pfam" id="PF21946">
    <property type="entry name" value="LppM"/>
    <property type="match status" value="1"/>
</dbReference>
<keyword evidence="1" id="KW-1133">Transmembrane helix</keyword>
<keyword evidence="4" id="KW-1185">Reference proteome</keyword>
<organism evidence="3 4">
    <name type="scientific">Streptoalloteichus tenebrarius (strain ATCC 17920 / DSM 40477 / JCM 4838 / CBS 697.72 / NBRC 16177 / NCIMB 11028 / NRRL B-12390 / A12253. 1 / ISP 5477)</name>
    <name type="common">Streptomyces tenebrarius</name>
    <dbReference type="NCBI Taxonomy" id="1933"/>
    <lineage>
        <taxon>Bacteria</taxon>
        <taxon>Bacillati</taxon>
        <taxon>Actinomycetota</taxon>
        <taxon>Actinomycetes</taxon>
        <taxon>Pseudonocardiales</taxon>
        <taxon>Pseudonocardiaceae</taxon>
        <taxon>Streptoalloteichus</taxon>
    </lineage>
</organism>
<keyword evidence="1" id="KW-0472">Membrane</keyword>
<dbReference type="InterPro" id="IPR053807">
    <property type="entry name" value="LppM"/>
</dbReference>
<feature type="domain" description="LppM" evidence="2">
    <location>
        <begin position="37"/>
        <end position="188"/>
    </location>
</feature>
<accession>A0ABT1HMK0</accession>